<evidence type="ECO:0000256" key="2">
    <source>
        <dbReference type="ARBA" id="ARBA00022741"/>
    </source>
</evidence>
<keyword evidence="7" id="KW-1185">Reference proteome</keyword>
<keyword evidence="2" id="KW-0547">Nucleotide-binding</keyword>
<evidence type="ECO:0000313" key="6">
    <source>
        <dbReference type="EMBL" id="QEH36954.1"/>
    </source>
</evidence>
<dbReference type="EMBL" id="CP042997">
    <property type="protein sequence ID" value="QEH36954.1"/>
    <property type="molecule type" value="Genomic_DNA"/>
</dbReference>
<comment type="similarity">
    <text evidence="1">Belongs to the Mg-chelatase subunits D/I family. ComM subfamily.</text>
</comment>
<evidence type="ECO:0000256" key="4">
    <source>
        <dbReference type="SAM" id="MobiDB-lite"/>
    </source>
</evidence>
<gene>
    <name evidence="6" type="primary">comM</name>
    <name evidence="6" type="ORF">OJF2_55390</name>
</gene>
<dbReference type="PANTHER" id="PTHR32039">
    <property type="entry name" value="MAGNESIUM-CHELATASE SUBUNIT CHLI"/>
    <property type="match status" value="1"/>
</dbReference>
<dbReference type="Pfam" id="PF13335">
    <property type="entry name" value="Mg_chelatase_C"/>
    <property type="match status" value="1"/>
</dbReference>
<dbReference type="InterPro" id="IPR027417">
    <property type="entry name" value="P-loop_NTPase"/>
</dbReference>
<sequence>MLAKLFSYTLIGIDATPVEVEVDASFSSMPKTVLVGLAEAAVKESTHRVERAIVNSGYRRPTDRVVINLAPADLKKEASGFDLPIALGLLVASGQVGIDRPGNYAIVGELALTGETRPIKGVLAMALQAAAEGRDGLLVPTANAPEAAVVEGLNVYPVGSLAEAVGFLSGQLDADPESVDLDEVFAQNSHTEEDFVDVKGQDYAKRALLIAASGGHNVLMIGPPGTGKTLLAKRLPTILPPLTPAESLETTRIYSVMGLLRPGQALMAVRPFRPPHHSVSDAGLVGGGSPPQPGEISLAHKGVLFLDEMPEFNRKTLEVLRQPLEEGRVTISRALRSSTFPADFILVAAMNPCPCGYRSDPRRACSCTPPQVEKYLSKISGPLLDRIDLHVEVPAVPFTQLSEMPPGPPSSELRAQVLAARGRQSRRFGSSQPNHHGTTVNGRMTPRQVRTFCRLKPDAQNILKAAMEELGLSARAHDKVLRVARTIADLEGVDEILPQHIAEAVGYRSLDRSVWM</sequence>
<evidence type="ECO:0000256" key="3">
    <source>
        <dbReference type="ARBA" id="ARBA00022840"/>
    </source>
</evidence>
<dbReference type="InterPro" id="IPR045006">
    <property type="entry name" value="CHLI-like"/>
</dbReference>
<dbReference type="AlphaFoldDB" id="A0A5B9W9L5"/>
<dbReference type="Proteomes" id="UP000324233">
    <property type="component" value="Chromosome"/>
</dbReference>
<dbReference type="PANTHER" id="PTHR32039:SF7">
    <property type="entry name" value="COMPETENCE PROTEIN COMM"/>
    <property type="match status" value="1"/>
</dbReference>
<dbReference type="Gene3D" id="3.30.230.10">
    <property type="match status" value="1"/>
</dbReference>
<dbReference type="Pfam" id="PF13541">
    <property type="entry name" value="ChlI"/>
    <property type="match status" value="1"/>
</dbReference>
<organism evidence="6 7">
    <name type="scientific">Aquisphaera giovannonii</name>
    <dbReference type="NCBI Taxonomy" id="406548"/>
    <lineage>
        <taxon>Bacteria</taxon>
        <taxon>Pseudomonadati</taxon>
        <taxon>Planctomycetota</taxon>
        <taxon>Planctomycetia</taxon>
        <taxon>Isosphaerales</taxon>
        <taxon>Isosphaeraceae</taxon>
        <taxon>Aquisphaera</taxon>
    </lineage>
</organism>
<feature type="region of interest" description="Disordered" evidence="4">
    <location>
        <begin position="423"/>
        <end position="443"/>
    </location>
</feature>
<evidence type="ECO:0000256" key="1">
    <source>
        <dbReference type="ARBA" id="ARBA00006354"/>
    </source>
</evidence>
<feature type="domain" description="AAA+ ATPase" evidence="5">
    <location>
        <begin position="214"/>
        <end position="397"/>
    </location>
</feature>
<keyword evidence="3" id="KW-0067">ATP-binding</keyword>
<dbReference type="InterPro" id="IPR003593">
    <property type="entry name" value="AAA+_ATPase"/>
</dbReference>
<protein>
    <submittedName>
        <fullName evidence="6">Competence protein ComM</fullName>
    </submittedName>
</protein>
<dbReference type="GO" id="GO:0003677">
    <property type="term" value="F:DNA binding"/>
    <property type="evidence" value="ECO:0007669"/>
    <property type="project" value="InterPro"/>
</dbReference>
<dbReference type="InterPro" id="IPR014721">
    <property type="entry name" value="Ribsml_uS5_D2-typ_fold_subgr"/>
</dbReference>
<dbReference type="PRINTS" id="PR01657">
    <property type="entry name" value="MCMFAMILY"/>
</dbReference>
<name>A0A5B9W9L5_9BACT</name>
<evidence type="ECO:0000313" key="7">
    <source>
        <dbReference type="Proteomes" id="UP000324233"/>
    </source>
</evidence>
<dbReference type="InterPro" id="IPR020568">
    <property type="entry name" value="Ribosomal_Su5_D2-typ_SF"/>
</dbReference>
<dbReference type="Gene3D" id="3.40.50.300">
    <property type="entry name" value="P-loop containing nucleotide triphosphate hydrolases"/>
    <property type="match status" value="1"/>
</dbReference>
<accession>A0A5B9W9L5</accession>
<dbReference type="InterPro" id="IPR025158">
    <property type="entry name" value="Mg_chelat-rel_C"/>
</dbReference>
<dbReference type="InterPro" id="IPR001208">
    <property type="entry name" value="MCM_dom"/>
</dbReference>
<dbReference type="InterPro" id="IPR000523">
    <property type="entry name" value="Mg_chelatse_chII-like_cat_dom"/>
</dbReference>
<dbReference type="GO" id="GO:0005524">
    <property type="term" value="F:ATP binding"/>
    <property type="evidence" value="ECO:0007669"/>
    <property type="project" value="UniProtKB-KW"/>
</dbReference>
<dbReference type="SUPFAM" id="SSF54211">
    <property type="entry name" value="Ribosomal protein S5 domain 2-like"/>
    <property type="match status" value="1"/>
</dbReference>
<dbReference type="RefSeq" id="WP_148596577.1">
    <property type="nucleotide sequence ID" value="NZ_CP042997.1"/>
</dbReference>
<dbReference type="KEGG" id="agv:OJF2_55390"/>
<dbReference type="CDD" id="cd00009">
    <property type="entry name" value="AAA"/>
    <property type="match status" value="1"/>
</dbReference>
<dbReference type="NCBIfam" id="TIGR00368">
    <property type="entry name" value="YifB family Mg chelatase-like AAA ATPase"/>
    <property type="match status" value="1"/>
</dbReference>
<feature type="compositionally biased region" description="Polar residues" evidence="4">
    <location>
        <begin position="433"/>
        <end position="442"/>
    </location>
</feature>
<dbReference type="SUPFAM" id="SSF52540">
    <property type="entry name" value="P-loop containing nucleoside triphosphate hydrolases"/>
    <property type="match status" value="1"/>
</dbReference>
<proteinExistence type="inferred from homology"/>
<dbReference type="SMART" id="SM00382">
    <property type="entry name" value="AAA"/>
    <property type="match status" value="1"/>
</dbReference>
<dbReference type="Pfam" id="PF01078">
    <property type="entry name" value="Mg_chelatase"/>
    <property type="match status" value="1"/>
</dbReference>
<reference evidence="6 7" key="1">
    <citation type="submission" date="2019-08" db="EMBL/GenBank/DDBJ databases">
        <title>Deep-cultivation of Planctomycetes and their phenomic and genomic characterization uncovers novel biology.</title>
        <authorList>
            <person name="Wiegand S."/>
            <person name="Jogler M."/>
            <person name="Boedeker C."/>
            <person name="Pinto D."/>
            <person name="Vollmers J."/>
            <person name="Rivas-Marin E."/>
            <person name="Kohn T."/>
            <person name="Peeters S.H."/>
            <person name="Heuer A."/>
            <person name="Rast P."/>
            <person name="Oberbeckmann S."/>
            <person name="Bunk B."/>
            <person name="Jeske O."/>
            <person name="Meyerdierks A."/>
            <person name="Storesund J.E."/>
            <person name="Kallscheuer N."/>
            <person name="Luecker S."/>
            <person name="Lage O.M."/>
            <person name="Pohl T."/>
            <person name="Merkel B.J."/>
            <person name="Hornburger P."/>
            <person name="Mueller R.-W."/>
            <person name="Bruemmer F."/>
            <person name="Labrenz M."/>
            <person name="Spormann A.M."/>
            <person name="Op den Camp H."/>
            <person name="Overmann J."/>
            <person name="Amann R."/>
            <person name="Jetten M.S.M."/>
            <person name="Mascher T."/>
            <person name="Medema M.H."/>
            <person name="Devos D.P."/>
            <person name="Kaster A.-K."/>
            <person name="Ovreas L."/>
            <person name="Rohde M."/>
            <person name="Galperin M.Y."/>
            <person name="Jogler C."/>
        </authorList>
    </citation>
    <scope>NUCLEOTIDE SEQUENCE [LARGE SCALE GENOMIC DNA]</scope>
    <source>
        <strain evidence="6 7">OJF2</strain>
    </source>
</reference>
<evidence type="ECO:0000259" key="5">
    <source>
        <dbReference type="SMART" id="SM00382"/>
    </source>
</evidence>
<dbReference type="InterPro" id="IPR004482">
    <property type="entry name" value="Mg_chelat-rel"/>
</dbReference>
<dbReference type="OrthoDB" id="9813147at2"/>